<dbReference type="OMA" id="PREYCCC"/>
<dbReference type="EMBL" id="CCBP010000119">
    <property type="protein sequence ID" value="CDO73231.1"/>
    <property type="molecule type" value="Genomic_DNA"/>
</dbReference>
<keyword evidence="2" id="KW-0472">Membrane</keyword>
<evidence type="ECO:0000313" key="4">
    <source>
        <dbReference type="Proteomes" id="UP000029665"/>
    </source>
</evidence>
<keyword evidence="2" id="KW-1133">Transmembrane helix</keyword>
<dbReference type="AlphaFoldDB" id="A0A060SGA2"/>
<feature type="transmembrane region" description="Helical" evidence="2">
    <location>
        <begin position="12"/>
        <end position="38"/>
    </location>
</feature>
<evidence type="ECO:0000313" key="3">
    <source>
        <dbReference type="EMBL" id="CDO73231.1"/>
    </source>
</evidence>
<dbReference type="OrthoDB" id="2552042at2759"/>
<dbReference type="STRING" id="5643.A0A060SGA2"/>
<feature type="region of interest" description="Disordered" evidence="1">
    <location>
        <begin position="227"/>
        <end position="255"/>
    </location>
</feature>
<comment type="caution">
    <text evidence="3">The sequence shown here is derived from an EMBL/GenBank/DDBJ whole genome shotgun (WGS) entry which is preliminary data.</text>
</comment>
<organism evidence="3 4">
    <name type="scientific">Pycnoporus cinnabarinus</name>
    <name type="common">Cinnabar-red polypore</name>
    <name type="synonym">Trametes cinnabarina</name>
    <dbReference type="NCBI Taxonomy" id="5643"/>
    <lineage>
        <taxon>Eukaryota</taxon>
        <taxon>Fungi</taxon>
        <taxon>Dikarya</taxon>
        <taxon>Basidiomycota</taxon>
        <taxon>Agaricomycotina</taxon>
        <taxon>Agaricomycetes</taxon>
        <taxon>Polyporales</taxon>
        <taxon>Polyporaceae</taxon>
        <taxon>Trametes</taxon>
    </lineage>
</organism>
<feature type="transmembrane region" description="Helical" evidence="2">
    <location>
        <begin position="150"/>
        <end position="171"/>
    </location>
</feature>
<feature type="transmembrane region" description="Helical" evidence="2">
    <location>
        <begin position="50"/>
        <end position="71"/>
    </location>
</feature>
<proteinExistence type="predicted"/>
<dbReference type="HOGENOM" id="CLU_078557_0_0_1"/>
<evidence type="ECO:0000256" key="2">
    <source>
        <dbReference type="SAM" id="Phobius"/>
    </source>
</evidence>
<gene>
    <name evidence="3" type="ORF">BN946_scf185007.g286</name>
</gene>
<reference evidence="3" key="1">
    <citation type="submission" date="2014-01" db="EMBL/GenBank/DDBJ databases">
        <title>The genome of the white-rot fungus Pycnoporus cinnabarinus: a basidiomycete model with a versatile arsenal for lignocellulosic biomass breakdown.</title>
        <authorList>
            <person name="Levasseur A."/>
            <person name="Lomascolo A."/>
            <person name="Ruiz-Duenas F.J."/>
            <person name="Uzan E."/>
            <person name="Piumi F."/>
            <person name="Kues U."/>
            <person name="Ram A.F.J."/>
            <person name="Murat C."/>
            <person name="Haon M."/>
            <person name="Benoit I."/>
            <person name="Arfi Y."/>
            <person name="Chevret D."/>
            <person name="Drula E."/>
            <person name="Kwon M.J."/>
            <person name="Gouret P."/>
            <person name="Lesage-Meessen L."/>
            <person name="Lombard V."/>
            <person name="Mariette J."/>
            <person name="Noirot C."/>
            <person name="Park J."/>
            <person name="Patyshakuliyeva A."/>
            <person name="Wieneger R.A.B."/>
            <person name="Wosten H.A.B."/>
            <person name="Martin F."/>
            <person name="Coutinho P.M."/>
            <person name="de Vries R."/>
            <person name="Martinez A.T."/>
            <person name="Klopp C."/>
            <person name="Pontarotti P."/>
            <person name="Henrissat B."/>
            <person name="Record E."/>
        </authorList>
    </citation>
    <scope>NUCLEOTIDE SEQUENCE [LARGE SCALE GENOMIC DNA]</scope>
    <source>
        <strain evidence="3">BRFM137</strain>
    </source>
</reference>
<dbReference type="Proteomes" id="UP000029665">
    <property type="component" value="Unassembled WGS sequence"/>
</dbReference>
<name>A0A060SGA2_PYCCI</name>
<accession>A0A060SGA2</accession>
<keyword evidence="2" id="KW-0812">Transmembrane</keyword>
<evidence type="ECO:0000256" key="1">
    <source>
        <dbReference type="SAM" id="MobiDB-lite"/>
    </source>
</evidence>
<sequence length="290" mass="31485">MKPREYCCCAIPVVYAGVYTALFEQLALGIIAGTLAIATPSIVGAATPSFAKWIFAIVCYIGAAVQLLGIIAVRQRPWKQERPIFFRRYVSLHLLVTVAAFAVAAAWIILSAVRHKQAQSKCIDDFFAGTISASNSEGETLCNIFPWADVGIMGGLWVLLAIMQTYLYVVVSSFGKGQRRDHSKYQSLYDSSRSLNSIPLMDRGGHARHDSGASVATVMADKVQGDADHDYSAYPPPAHAYTQDPGPTPRAYDDPYYDAPAGVGYPQPSQAHPVPDGPLSPSLACLYYRC</sequence>
<feature type="transmembrane region" description="Helical" evidence="2">
    <location>
        <begin position="92"/>
        <end position="110"/>
    </location>
</feature>
<protein>
    <submittedName>
        <fullName evidence="3">Uncharacterized protein</fullName>
    </submittedName>
</protein>
<keyword evidence="4" id="KW-1185">Reference proteome</keyword>